<organism evidence="3 4">
    <name type="scientific">Paracidovorax anthurii</name>
    <dbReference type="NCBI Taxonomy" id="78229"/>
    <lineage>
        <taxon>Bacteria</taxon>
        <taxon>Pseudomonadati</taxon>
        <taxon>Pseudomonadota</taxon>
        <taxon>Betaproteobacteria</taxon>
        <taxon>Burkholderiales</taxon>
        <taxon>Comamonadaceae</taxon>
        <taxon>Paracidovorax</taxon>
    </lineage>
</organism>
<dbReference type="PANTHER" id="PTHR40269">
    <property type="entry name" value="OUTER MEMBRANE PROTEIN-RELATED"/>
    <property type="match status" value="1"/>
</dbReference>
<feature type="signal peptide" evidence="2">
    <location>
        <begin position="1"/>
        <end position="26"/>
    </location>
</feature>
<proteinExistence type="predicted"/>
<accession>A0A328Z6H3</accession>
<keyword evidence="4" id="KW-1185">Reference proteome</keyword>
<comment type="caution">
    <text evidence="3">The sequence shown here is derived from an EMBL/GenBank/DDBJ whole genome shotgun (WGS) entry which is preliminary data.</text>
</comment>
<dbReference type="PROSITE" id="PS51257">
    <property type="entry name" value="PROKAR_LIPOPROTEIN"/>
    <property type="match status" value="1"/>
</dbReference>
<gene>
    <name evidence="3" type="ORF">AX018_101934</name>
</gene>
<reference evidence="3 4" key="1">
    <citation type="submission" date="2018-06" db="EMBL/GenBank/DDBJ databases">
        <title>Genomic Encyclopedia of Archaeal and Bacterial Type Strains, Phase II (KMG-II): from individual species to whole genera.</title>
        <authorList>
            <person name="Goeker M."/>
        </authorList>
    </citation>
    <scope>NUCLEOTIDE SEQUENCE [LARGE SCALE GENOMIC DNA]</scope>
    <source>
        <strain evidence="3 4">CFPB 3232</strain>
    </source>
</reference>
<dbReference type="EMBL" id="QLTA01000019">
    <property type="protein sequence ID" value="RAR81790.1"/>
    <property type="molecule type" value="Genomic_DNA"/>
</dbReference>
<dbReference type="AlphaFoldDB" id="A0A328Z6H3"/>
<feature type="compositionally biased region" description="Low complexity" evidence="1">
    <location>
        <begin position="580"/>
        <end position="589"/>
    </location>
</feature>
<feature type="compositionally biased region" description="Pro residues" evidence="1">
    <location>
        <begin position="539"/>
        <end position="551"/>
    </location>
</feature>
<dbReference type="Proteomes" id="UP000248856">
    <property type="component" value="Unassembled WGS sequence"/>
</dbReference>
<dbReference type="PANTHER" id="PTHR40269:SF1">
    <property type="entry name" value="OUTER MEMBRANE PROTEIN"/>
    <property type="match status" value="1"/>
</dbReference>
<feature type="compositionally biased region" description="Basic residues" evidence="1">
    <location>
        <begin position="614"/>
        <end position="623"/>
    </location>
</feature>
<evidence type="ECO:0000256" key="1">
    <source>
        <dbReference type="SAM" id="MobiDB-lite"/>
    </source>
</evidence>
<evidence type="ECO:0000256" key="2">
    <source>
        <dbReference type="SAM" id="SignalP"/>
    </source>
</evidence>
<feature type="chain" id="PRO_5016346195" evidence="2">
    <location>
        <begin position="27"/>
        <end position="623"/>
    </location>
</feature>
<dbReference type="OrthoDB" id="197257at2"/>
<dbReference type="InterPro" id="IPR021728">
    <property type="entry name" value="DUF3300"/>
</dbReference>
<keyword evidence="2" id="KW-0732">Signal</keyword>
<evidence type="ECO:0000313" key="4">
    <source>
        <dbReference type="Proteomes" id="UP000248856"/>
    </source>
</evidence>
<protein>
    <submittedName>
        <fullName evidence="3">Uncharacterized protein DUF3300</fullName>
    </submittedName>
</protein>
<sequence>MARPSLFFTGRLPPAALTLLAACALAACQRVAPPTPSAAGPAPEPPPAVVPAAYTPPGADALYQMVAPIALYPDKLVAQVLAGATYPDQITAAEGWLAQNPALKGDALANAAESQPWDPSVKSLTAFPNVLEQMASNLPWTTALGKAYYHDPADVMNAIQVLRARAARAGTLQSSPRLRVATVAGSALPPPPPATLPVEVFQGPVVVAPPPTVITIEPTEVQTVYVPRYDPQVVFGTPVPLYSGYRWAAPVVPMVPVAVAAGPDPVAVGVLAFGAGVLVGALAGHGHHAWGWDAWNVHWGGPPPQPVAWGPAPAPAWRPAVVYRGTTYVSQSPTVIENIHNHITVNHRDTFYAAPSAPPLPGPVRVTAEAGGAPAMALAGGMAAPARPGGPPHPVQGVGQPAAPMARVFAPGAPSPGSAAFAAGRHAPPLVAAVPAALAHVPVALPHPPSQSTLPGRPAAPLVQAVRNAPGGVPPAAVPRDAAHPPAGPVAAALATPGPFPVRMAAPSPVPAPPHGSEVVHAGPGSGNAREAFQARGMPMPPVPMPRPMPVEAPVARHEPPPRPQQPVVHMPPALQQVHAAPAPQFAGGHPPPQGGAPRPEAHAHGQPPQQRPDHRHPHGDGA</sequence>
<evidence type="ECO:0000313" key="3">
    <source>
        <dbReference type="EMBL" id="RAR81790.1"/>
    </source>
</evidence>
<name>A0A328Z6H3_9BURK</name>
<feature type="region of interest" description="Disordered" evidence="1">
    <location>
        <begin position="507"/>
        <end position="623"/>
    </location>
</feature>
<dbReference type="Pfam" id="PF11737">
    <property type="entry name" value="DUF3300"/>
    <property type="match status" value="1"/>
</dbReference>
<dbReference type="RefSeq" id="WP_111877384.1">
    <property type="nucleotide sequence ID" value="NZ_QLTA01000019.1"/>
</dbReference>